<dbReference type="EMBL" id="MU151379">
    <property type="protein sequence ID" value="KAF9444402.1"/>
    <property type="molecule type" value="Genomic_DNA"/>
</dbReference>
<sequence>MAINRSSSSTSALASNRGPSNSSTSHSRSNATTTGKRRGIISQNSKPKKPAPRQGYYGRPKCPIGTMFASRKECSVAGVHYPLIAGISCSTSASRSDIDPGAFSIVLSGGYEDDVDDGYTILYTGAGGQSNTSVEPTTSTSTTHQPGSQVENQSIKHYFNHALRLNLQTEHPVRVVRGFKNKSEWAPTEGYRYDGLYRVVKCKIIIGKSGHQVCLFQLERLPNQRPLEDLPKSLSD</sequence>
<dbReference type="InterPro" id="IPR003105">
    <property type="entry name" value="SRA_YDG"/>
</dbReference>
<gene>
    <name evidence="5" type="ORF">P691DRAFT_736533</name>
</gene>
<dbReference type="InterPro" id="IPR045134">
    <property type="entry name" value="UHRF1/2-like"/>
</dbReference>
<name>A0A9P5X6R5_9AGAR</name>
<dbReference type="Proteomes" id="UP000807342">
    <property type="component" value="Unassembled WGS sequence"/>
</dbReference>
<comment type="subcellular location">
    <subcellularLocation>
        <location evidence="2">Nucleus</location>
    </subcellularLocation>
</comment>
<dbReference type="Pfam" id="PF02182">
    <property type="entry name" value="SAD_SRA"/>
    <property type="match status" value="1"/>
</dbReference>
<dbReference type="SUPFAM" id="SSF88697">
    <property type="entry name" value="PUA domain-like"/>
    <property type="match status" value="1"/>
</dbReference>
<proteinExistence type="predicted"/>
<dbReference type="GO" id="GO:0061630">
    <property type="term" value="F:ubiquitin protein ligase activity"/>
    <property type="evidence" value="ECO:0007669"/>
    <property type="project" value="TreeGrafter"/>
</dbReference>
<reference evidence="5" key="1">
    <citation type="submission" date="2020-11" db="EMBL/GenBank/DDBJ databases">
        <authorList>
            <consortium name="DOE Joint Genome Institute"/>
            <person name="Ahrendt S."/>
            <person name="Riley R."/>
            <person name="Andreopoulos W."/>
            <person name="Labutti K."/>
            <person name="Pangilinan J."/>
            <person name="Ruiz-Duenas F.J."/>
            <person name="Barrasa J.M."/>
            <person name="Sanchez-Garcia M."/>
            <person name="Camarero S."/>
            <person name="Miyauchi S."/>
            <person name="Serrano A."/>
            <person name="Linde D."/>
            <person name="Babiker R."/>
            <person name="Drula E."/>
            <person name="Ayuso-Fernandez I."/>
            <person name="Pacheco R."/>
            <person name="Padilla G."/>
            <person name="Ferreira P."/>
            <person name="Barriuso J."/>
            <person name="Kellner H."/>
            <person name="Castanera R."/>
            <person name="Alfaro M."/>
            <person name="Ramirez L."/>
            <person name="Pisabarro A.G."/>
            <person name="Kuo A."/>
            <person name="Tritt A."/>
            <person name="Lipzen A."/>
            <person name="He G."/>
            <person name="Yan M."/>
            <person name="Ng V."/>
            <person name="Cullen D."/>
            <person name="Martin F."/>
            <person name="Rosso M.-N."/>
            <person name="Henrissat B."/>
            <person name="Hibbett D."/>
            <person name="Martinez A.T."/>
            <person name="Grigoriev I.V."/>
        </authorList>
    </citation>
    <scope>NUCLEOTIDE SEQUENCE</scope>
    <source>
        <strain evidence="5">MF-IS2</strain>
    </source>
</reference>
<dbReference type="SMART" id="SM00466">
    <property type="entry name" value="SRA"/>
    <property type="match status" value="1"/>
</dbReference>
<keyword evidence="6" id="KW-1185">Reference proteome</keyword>
<keyword evidence="1 2" id="KW-0539">Nucleus</keyword>
<evidence type="ECO:0000256" key="3">
    <source>
        <dbReference type="SAM" id="MobiDB-lite"/>
    </source>
</evidence>
<dbReference type="GO" id="GO:0016567">
    <property type="term" value="P:protein ubiquitination"/>
    <property type="evidence" value="ECO:0007669"/>
    <property type="project" value="TreeGrafter"/>
</dbReference>
<feature type="region of interest" description="Disordered" evidence="3">
    <location>
        <begin position="128"/>
        <end position="149"/>
    </location>
</feature>
<evidence type="ECO:0000313" key="6">
    <source>
        <dbReference type="Proteomes" id="UP000807342"/>
    </source>
</evidence>
<comment type="caution">
    <text evidence="5">The sequence shown here is derived from an EMBL/GenBank/DDBJ whole genome shotgun (WGS) entry which is preliminary data.</text>
</comment>
<feature type="domain" description="YDG" evidence="4">
    <location>
        <begin position="57"/>
        <end position="220"/>
    </location>
</feature>
<dbReference type="OrthoDB" id="2270193at2759"/>
<dbReference type="GO" id="GO:0005634">
    <property type="term" value="C:nucleus"/>
    <property type="evidence" value="ECO:0007669"/>
    <property type="project" value="UniProtKB-SubCell"/>
</dbReference>
<protein>
    <recommendedName>
        <fullName evidence="4">YDG domain-containing protein</fullName>
    </recommendedName>
</protein>
<feature type="compositionally biased region" description="Low complexity" evidence="3">
    <location>
        <begin position="1"/>
        <end position="34"/>
    </location>
</feature>
<accession>A0A9P5X6R5</accession>
<feature type="region of interest" description="Disordered" evidence="3">
    <location>
        <begin position="1"/>
        <end position="59"/>
    </location>
</feature>
<dbReference type="InterPro" id="IPR036987">
    <property type="entry name" value="SRA-YDG_sf"/>
</dbReference>
<dbReference type="PANTHER" id="PTHR14140:SF27">
    <property type="entry name" value="OS04G0289800 PROTEIN"/>
    <property type="match status" value="1"/>
</dbReference>
<evidence type="ECO:0000313" key="5">
    <source>
        <dbReference type="EMBL" id="KAF9444402.1"/>
    </source>
</evidence>
<evidence type="ECO:0000256" key="2">
    <source>
        <dbReference type="PROSITE-ProRule" id="PRU00358"/>
    </source>
</evidence>
<dbReference type="PROSITE" id="PS51015">
    <property type="entry name" value="YDG"/>
    <property type="match status" value="1"/>
</dbReference>
<dbReference type="Gene3D" id="2.30.280.10">
    <property type="entry name" value="SRA-YDG"/>
    <property type="match status" value="1"/>
</dbReference>
<evidence type="ECO:0000259" key="4">
    <source>
        <dbReference type="PROSITE" id="PS51015"/>
    </source>
</evidence>
<dbReference type="GO" id="GO:0044027">
    <property type="term" value="P:negative regulation of gene expression via chromosomal CpG island methylation"/>
    <property type="evidence" value="ECO:0007669"/>
    <property type="project" value="TreeGrafter"/>
</dbReference>
<organism evidence="5 6">
    <name type="scientific">Macrolepiota fuliginosa MF-IS2</name>
    <dbReference type="NCBI Taxonomy" id="1400762"/>
    <lineage>
        <taxon>Eukaryota</taxon>
        <taxon>Fungi</taxon>
        <taxon>Dikarya</taxon>
        <taxon>Basidiomycota</taxon>
        <taxon>Agaricomycotina</taxon>
        <taxon>Agaricomycetes</taxon>
        <taxon>Agaricomycetidae</taxon>
        <taxon>Agaricales</taxon>
        <taxon>Agaricineae</taxon>
        <taxon>Agaricaceae</taxon>
        <taxon>Macrolepiota</taxon>
    </lineage>
</organism>
<dbReference type="AlphaFoldDB" id="A0A9P5X6R5"/>
<evidence type="ECO:0000256" key="1">
    <source>
        <dbReference type="ARBA" id="ARBA00023242"/>
    </source>
</evidence>
<feature type="compositionally biased region" description="Low complexity" evidence="3">
    <location>
        <begin position="130"/>
        <end position="143"/>
    </location>
</feature>
<dbReference type="PANTHER" id="PTHR14140">
    <property type="entry name" value="E3 UBIQUITIN-PROTEIN LIGASE UHRF-RELATED"/>
    <property type="match status" value="1"/>
</dbReference>
<dbReference type="InterPro" id="IPR015947">
    <property type="entry name" value="PUA-like_sf"/>
</dbReference>